<reference evidence="4 5" key="1">
    <citation type="journal article" date="2019" name="Appl. Environ. Microbiol.">
        <title>Environmental Evidence and Genomic Insight of Iron-oxidizing Bacteria Preference Towards More Corrosion Resistant Stainless Steel at Higher Salinities.</title>
        <authorList>
            <person name="Garrison C.E."/>
            <person name="Price K.A."/>
            <person name="Field E.K."/>
        </authorList>
    </citation>
    <scope>NUCLEOTIDE SEQUENCE [LARGE SCALE GENOMIC DNA]</scope>
    <source>
        <strain evidence="4 5">P3</strain>
    </source>
</reference>
<evidence type="ECO:0000259" key="3">
    <source>
        <dbReference type="PROSITE" id="PS50894"/>
    </source>
</evidence>
<dbReference type="EMBL" id="VBRY01000003">
    <property type="protein sequence ID" value="TLS68177.1"/>
    <property type="molecule type" value="Genomic_DNA"/>
</dbReference>
<dbReference type="GO" id="GO:0004672">
    <property type="term" value="F:protein kinase activity"/>
    <property type="evidence" value="ECO:0007669"/>
    <property type="project" value="UniProtKB-ARBA"/>
</dbReference>
<feature type="modified residue" description="Phosphohistidine" evidence="2">
    <location>
        <position position="104"/>
    </location>
</feature>
<keyword evidence="5" id="KW-1185">Reference proteome</keyword>
<dbReference type="InterPro" id="IPR036641">
    <property type="entry name" value="HPT_dom_sf"/>
</dbReference>
<dbReference type="SMART" id="SM00073">
    <property type="entry name" value="HPT"/>
    <property type="match status" value="1"/>
</dbReference>
<dbReference type="CDD" id="cd00088">
    <property type="entry name" value="HPT"/>
    <property type="match status" value="1"/>
</dbReference>
<accession>A0A5R9GVL1</accession>
<evidence type="ECO:0000313" key="4">
    <source>
        <dbReference type="EMBL" id="TLS68177.1"/>
    </source>
</evidence>
<dbReference type="Pfam" id="PF01627">
    <property type="entry name" value="Hpt"/>
    <property type="match status" value="1"/>
</dbReference>
<dbReference type="Proteomes" id="UP000306585">
    <property type="component" value="Unassembled WGS sequence"/>
</dbReference>
<organism evidence="4 5">
    <name type="scientific">Mariprofundus erugo</name>
    <dbReference type="NCBI Taxonomy" id="2528639"/>
    <lineage>
        <taxon>Bacteria</taxon>
        <taxon>Pseudomonadati</taxon>
        <taxon>Pseudomonadota</taxon>
        <taxon>Candidatius Mariprofundia</taxon>
        <taxon>Mariprofundales</taxon>
        <taxon>Mariprofundaceae</taxon>
        <taxon>Mariprofundus</taxon>
    </lineage>
</organism>
<sequence>MAAFRLIRDELFCARRRLLWLMNVGIAINQCFPRVVDRFRRIMMHDTGSELDLVILDGLLGMIRMPEKRWNLLTSFETGAQEHLQRLELMAGEGDQTAFLSRVHTIKGGSGALGMKQIVALCLEIEAAGASLDAAAMSAYVVRLRSAFNAGAAALSAHLEQLHPRT</sequence>
<dbReference type="Gene3D" id="1.20.120.160">
    <property type="entry name" value="HPT domain"/>
    <property type="match status" value="1"/>
</dbReference>
<protein>
    <submittedName>
        <fullName evidence="4">Hpt domain-containing protein</fullName>
    </submittedName>
</protein>
<evidence type="ECO:0000256" key="2">
    <source>
        <dbReference type="PROSITE-ProRule" id="PRU00110"/>
    </source>
</evidence>
<keyword evidence="2" id="KW-0597">Phosphoprotein</keyword>
<comment type="caution">
    <text evidence="4">The sequence shown here is derived from an EMBL/GenBank/DDBJ whole genome shotgun (WGS) entry which is preliminary data.</text>
</comment>
<evidence type="ECO:0000256" key="1">
    <source>
        <dbReference type="ARBA" id="ARBA00023012"/>
    </source>
</evidence>
<name>A0A5R9GVL1_9PROT</name>
<feature type="domain" description="HPt" evidence="3">
    <location>
        <begin position="65"/>
        <end position="158"/>
    </location>
</feature>
<dbReference type="AlphaFoldDB" id="A0A5R9GVL1"/>
<proteinExistence type="predicted"/>
<evidence type="ECO:0000313" key="5">
    <source>
        <dbReference type="Proteomes" id="UP000306585"/>
    </source>
</evidence>
<dbReference type="GO" id="GO:0000160">
    <property type="term" value="P:phosphorelay signal transduction system"/>
    <property type="evidence" value="ECO:0007669"/>
    <property type="project" value="UniProtKB-KW"/>
</dbReference>
<gene>
    <name evidence="4" type="ORF">FEF65_04050</name>
</gene>
<dbReference type="PROSITE" id="PS50894">
    <property type="entry name" value="HPT"/>
    <property type="match status" value="1"/>
</dbReference>
<dbReference type="InterPro" id="IPR008207">
    <property type="entry name" value="Sig_transdc_His_kin_Hpt_dom"/>
</dbReference>
<dbReference type="SUPFAM" id="SSF47226">
    <property type="entry name" value="Histidine-containing phosphotransfer domain, HPT domain"/>
    <property type="match status" value="1"/>
</dbReference>
<keyword evidence="1" id="KW-0902">Two-component regulatory system</keyword>